<feature type="signal peptide" evidence="6">
    <location>
        <begin position="1"/>
        <end position="26"/>
    </location>
</feature>
<keyword evidence="4 6" id="KW-0732">Signal</keyword>
<gene>
    <name evidence="8" type="ORF">FUA23_16715</name>
</gene>
<keyword evidence="3" id="KW-0964">Secreted</keyword>
<proteinExistence type="predicted"/>
<name>A0A5C7FPY3_9BACT</name>
<keyword evidence="5" id="KW-0325">Glycoprotein</keyword>
<evidence type="ECO:0000256" key="5">
    <source>
        <dbReference type="ARBA" id="ARBA00023180"/>
    </source>
</evidence>
<evidence type="ECO:0000256" key="6">
    <source>
        <dbReference type="SAM" id="SignalP"/>
    </source>
</evidence>
<dbReference type="Pfam" id="PF18962">
    <property type="entry name" value="Por_Secre_tail"/>
    <property type="match status" value="1"/>
</dbReference>
<evidence type="ECO:0000313" key="8">
    <source>
        <dbReference type="EMBL" id="TXF88002.1"/>
    </source>
</evidence>
<dbReference type="InterPro" id="IPR026444">
    <property type="entry name" value="Secre_tail"/>
</dbReference>
<dbReference type="EMBL" id="VOXD01000028">
    <property type="protein sequence ID" value="TXF88002.1"/>
    <property type="molecule type" value="Genomic_DNA"/>
</dbReference>
<sequence>MIFNIYTSRNLLMLSFLIVGSCSSFAQNCLGGGLTLSSQQQINNFPNDYPGCSVVLGGLTITENTTGSITDLSPLAQLTRIEGRLLVFDNSSLASLTGLDNITEVTSSVRISKCDGLSDLAGLGGVTDISSFLSIDNNDNITQLHGLNSSLTIGGRLEIENNPMLQSLDGVRGVSKVGNTTLSIIDNMMLSNIGGLENIDVATIANLIIEDNVSLEICEIPLVCNYLSVPSRLASITGNAVTCASRQTVEAACTALPAIYSYFTVRPEGKSHLLEWETTYELNNYGFHIEHSTDGVRWVKLAFADGGENEGVYAWSNENPSPGNNFYRLLQQDYDGTMNSSPIRSVYQRTGNASDLLVYPNPATANITIAGVGDTENIIIRLFDQNGRVVRSVVNNKNVSLDGLTPGIYVLEVQTEFEVKVAKLMVH</sequence>
<dbReference type="Gene3D" id="3.80.20.20">
    <property type="entry name" value="Receptor L-domain"/>
    <property type="match status" value="2"/>
</dbReference>
<dbReference type="InterPro" id="IPR051648">
    <property type="entry name" value="CWI-Assembly_Regulator"/>
</dbReference>
<dbReference type="Proteomes" id="UP000321907">
    <property type="component" value="Unassembled WGS sequence"/>
</dbReference>
<evidence type="ECO:0000256" key="4">
    <source>
        <dbReference type="ARBA" id="ARBA00022729"/>
    </source>
</evidence>
<dbReference type="InterPro" id="IPR036941">
    <property type="entry name" value="Rcpt_L-dom_sf"/>
</dbReference>
<organism evidence="8 9">
    <name type="scientific">Neolewinella aurantiaca</name>
    <dbReference type="NCBI Taxonomy" id="2602767"/>
    <lineage>
        <taxon>Bacteria</taxon>
        <taxon>Pseudomonadati</taxon>
        <taxon>Bacteroidota</taxon>
        <taxon>Saprospiria</taxon>
        <taxon>Saprospirales</taxon>
        <taxon>Lewinellaceae</taxon>
        <taxon>Neolewinella</taxon>
    </lineage>
</organism>
<evidence type="ECO:0000259" key="7">
    <source>
        <dbReference type="Pfam" id="PF18962"/>
    </source>
</evidence>
<feature type="domain" description="Secretion system C-terminal sorting" evidence="7">
    <location>
        <begin position="358"/>
        <end position="426"/>
    </location>
</feature>
<dbReference type="PANTHER" id="PTHR31018">
    <property type="entry name" value="SPORULATION-SPECIFIC PROTEIN-RELATED"/>
    <property type="match status" value="1"/>
</dbReference>
<reference evidence="8 9" key="1">
    <citation type="submission" date="2019-08" db="EMBL/GenBank/DDBJ databases">
        <title>Lewinella sp. strain SSH13 Genome sequencing and assembly.</title>
        <authorList>
            <person name="Kim I."/>
        </authorList>
    </citation>
    <scope>NUCLEOTIDE SEQUENCE [LARGE SCALE GENOMIC DNA]</scope>
    <source>
        <strain evidence="8 9">SSH13</strain>
    </source>
</reference>
<dbReference type="GO" id="GO:0030313">
    <property type="term" value="C:cell envelope"/>
    <property type="evidence" value="ECO:0007669"/>
    <property type="project" value="UniProtKB-SubCell"/>
</dbReference>
<dbReference type="RefSeq" id="WP_147931911.1">
    <property type="nucleotide sequence ID" value="NZ_VOXD01000028.1"/>
</dbReference>
<protein>
    <submittedName>
        <fullName evidence="8">T9SS type A sorting domain-containing protein</fullName>
    </submittedName>
</protein>
<evidence type="ECO:0000313" key="9">
    <source>
        <dbReference type="Proteomes" id="UP000321907"/>
    </source>
</evidence>
<comment type="subcellular location">
    <subcellularLocation>
        <location evidence="1">Secreted</location>
        <location evidence="1">Cell wall</location>
    </subcellularLocation>
</comment>
<feature type="chain" id="PRO_5023073610" evidence="6">
    <location>
        <begin position="27"/>
        <end position="427"/>
    </location>
</feature>
<comment type="caution">
    <text evidence="8">The sequence shown here is derived from an EMBL/GenBank/DDBJ whole genome shotgun (WGS) entry which is preliminary data.</text>
</comment>
<keyword evidence="2" id="KW-0134">Cell wall</keyword>
<dbReference type="AlphaFoldDB" id="A0A5C7FPY3"/>
<dbReference type="NCBIfam" id="TIGR04183">
    <property type="entry name" value="Por_Secre_tail"/>
    <property type="match status" value="1"/>
</dbReference>
<keyword evidence="9" id="KW-1185">Reference proteome</keyword>
<accession>A0A5C7FPY3</accession>
<dbReference type="SUPFAM" id="SSF52058">
    <property type="entry name" value="L domain-like"/>
    <property type="match status" value="1"/>
</dbReference>
<dbReference type="OrthoDB" id="1405746at2"/>
<evidence type="ECO:0000256" key="1">
    <source>
        <dbReference type="ARBA" id="ARBA00004191"/>
    </source>
</evidence>
<dbReference type="PANTHER" id="PTHR31018:SF3">
    <property type="entry name" value="RECEPTOR PROTEIN-TYROSINE KINASE"/>
    <property type="match status" value="1"/>
</dbReference>
<evidence type="ECO:0000256" key="2">
    <source>
        <dbReference type="ARBA" id="ARBA00022512"/>
    </source>
</evidence>
<evidence type="ECO:0000256" key="3">
    <source>
        <dbReference type="ARBA" id="ARBA00022525"/>
    </source>
</evidence>